<reference evidence="1" key="1">
    <citation type="journal article" date="2021" name="IMA Fungus">
        <title>Genomic characterization of three marine fungi, including Emericellopsis atlantica sp. nov. with signatures of a generalist lifestyle and marine biomass degradation.</title>
        <authorList>
            <person name="Hagestad O.C."/>
            <person name="Hou L."/>
            <person name="Andersen J.H."/>
            <person name="Hansen E.H."/>
            <person name="Altermark B."/>
            <person name="Li C."/>
            <person name="Kuhnert E."/>
            <person name="Cox R.J."/>
            <person name="Crous P.W."/>
            <person name="Spatafora J.W."/>
            <person name="Lail K."/>
            <person name="Amirebrahimi M."/>
            <person name="Lipzen A."/>
            <person name="Pangilinan J."/>
            <person name="Andreopoulos W."/>
            <person name="Hayes R.D."/>
            <person name="Ng V."/>
            <person name="Grigoriev I.V."/>
            <person name="Jackson S.A."/>
            <person name="Sutton T.D.S."/>
            <person name="Dobson A.D.W."/>
            <person name="Rama T."/>
        </authorList>
    </citation>
    <scope>NUCLEOTIDE SEQUENCE</scope>
    <source>
        <strain evidence="1">TS7</strain>
    </source>
</reference>
<dbReference type="Proteomes" id="UP000887229">
    <property type="component" value="Unassembled WGS sequence"/>
</dbReference>
<sequence>MSQPIPIIICGKSEVIGRTVVEGMKPEFEVILFCTSQESAIAHIPLAVKQSVPAEADLSTVGTNDFTRKPVAAVLGGEYGDAYFDTIKSSVEAHFPGGSGLQWLRHDAMIPSPPLGPGYGQHVMQRAKDVLARLNKEGKFGTGQTGEHLY</sequence>
<dbReference type="OrthoDB" id="3649348at2759"/>
<proteinExistence type="predicted"/>
<dbReference type="GeneID" id="70290921"/>
<evidence type="ECO:0000313" key="2">
    <source>
        <dbReference type="Proteomes" id="UP000887229"/>
    </source>
</evidence>
<protein>
    <submittedName>
        <fullName evidence="1">Uncharacterized protein</fullName>
    </submittedName>
</protein>
<comment type="caution">
    <text evidence="1">The sequence shown here is derived from an EMBL/GenBank/DDBJ whole genome shotgun (WGS) entry which is preliminary data.</text>
</comment>
<keyword evidence="2" id="KW-1185">Reference proteome</keyword>
<organism evidence="1 2">
    <name type="scientific">Emericellopsis atlantica</name>
    <dbReference type="NCBI Taxonomy" id="2614577"/>
    <lineage>
        <taxon>Eukaryota</taxon>
        <taxon>Fungi</taxon>
        <taxon>Dikarya</taxon>
        <taxon>Ascomycota</taxon>
        <taxon>Pezizomycotina</taxon>
        <taxon>Sordariomycetes</taxon>
        <taxon>Hypocreomycetidae</taxon>
        <taxon>Hypocreales</taxon>
        <taxon>Bionectriaceae</taxon>
        <taxon>Emericellopsis</taxon>
    </lineage>
</organism>
<dbReference type="AlphaFoldDB" id="A0A9P7ZCL9"/>
<dbReference type="EMBL" id="MU251299">
    <property type="protein sequence ID" value="KAG9249619.1"/>
    <property type="molecule type" value="Genomic_DNA"/>
</dbReference>
<dbReference type="RefSeq" id="XP_046113543.1">
    <property type="nucleotide sequence ID" value="XM_046260018.1"/>
</dbReference>
<gene>
    <name evidence="1" type="ORF">F5Z01DRAFT_474149</name>
</gene>
<accession>A0A9P7ZCL9</accession>
<name>A0A9P7ZCL9_9HYPO</name>
<evidence type="ECO:0000313" key="1">
    <source>
        <dbReference type="EMBL" id="KAG9249619.1"/>
    </source>
</evidence>